<dbReference type="Pfam" id="PF16541">
    <property type="entry name" value="AltA1"/>
    <property type="match status" value="1"/>
</dbReference>
<name>A0A6A5WWX0_9PLEO</name>
<dbReference type="OrthoDB" id="3539798at2759"/>
<evidence type="ECO:0000313" key="7">
    <source>
        <dbReference type="EMBL" id="KAF2006313.1"/>
    </source>
</evidence>
<keyword evidence="3 5" id="KW-0732">Signal</keyword>
<organism evidence="7 8">
    <name type="scientific">Amniculicola lignicola CBS 123094</name>
    <dbReference type="NCBI Taxonomy" id="1392246"/>
    <lineage>
        <taxon>Eukaryota</taxon>
        <taxon>Fungi</taxon>
        <taxon>Dikarya</taxon>
        <taxon>Ascomycota</taxon>
        <taxon>Pezizomycotina</taxon>
        <taxon>Dothideomycetes</taxon>
        <taxon>Pleosporomycetidae</taxon>
        <taxon>Pleosporales</taxon>
        <taxon>Amniculicolaceae</taxon>
        <taxon>Amniculicola</taxon>
    </lineage>
</organism>
<comment type="subcellular location">
    <subcellularLocation>
        <location evidence="1">Secreted</location>
    </subcellularLocation>
</comment>
<keyword evidence="4" id="KW-1015">Disulfide bond</keyword>
<evidence type="ECO:0000313" key="8">
    <source>
        <dbReference type="Proteomes" id="UP000799779"/>
    </source>
</evidence>
<evidence type="ECO:0000256" key="4">
    <source>
        <dbReference type="ARBA" id="ARBA00023157"/>
    </source>
</evidence>
<feature type="domain" description="AA1-like" evidence="6">
    <location>
        <begin position="57"/>
        <end position="177"/>
    </location>
</feature>
<sequence>MLTTATLLSLLPAFAAAASCPAPHSPPSPPPGNPGTCGSLHAKWTLSPISLSSYYTYTSPSASGPKLGSIDFVFKNDQVDYSSTCKGSSANPQGIFYGSTWFDCETQGGNQGWKKTSFAYDTATSVVNVTSTWSCPGGDVVYTTYANGKADLKCETSVWENDDWQAGELYSNTTTTCALGTLVIQN</sequence>
<evidence type="ECO:0000256" key="5">
    <source>
        <dbReference type="SAM" id="SignalP"/>
    </source>
</evidence>
<feature type="chain" id="PRO_5025490146" description="AA1-like domain-containing protein" evidence="5">
    <location>
        <begin position="18"/>
        <end position="186"/>
    </location>
</feature>
<accession>A0A6A5WWX0</accession>
<dbReference type="Proteomes" id="UP000799779">
    <property type="component" value="Unassembled WGS sequence"/>
</dbReference>
<dbReference type="AlphaFoldDB" id="A0A6A5WWX0"/>
<protein>
    <recommendedName>
        <fullName evidence="6">AA1-like domain-containing protein</fullName>
    </recommendedName>
</protein>
<keyword evidence="2" id="KW-0964">Secreted</keyword>
<dbReference type="GO" id="GO:0005576">
    <property type="term" value="C:extracellular region"/>
    <property type="evidence" value="ECO:0007669"/>
    <property type="project" value="UniProtKB-SubCell"/>
</dbReference>
<proteinExistence type="predicted"/>
<evidence type="ECO:0000259" key="6">
    <source>
        <dbReference type="Pfam" id="PF16541"/>
    </source>
</evidence>
<evidence type="ECO:0000256" key="2">
    <source>
        <dbReference type="ARBA" id="ARBA00022525"/>
    </source>
</evidence>
<gene>
    <name evidence="7" type="ORF">P154DRAFT_559397</name>
</gene>
<dbReference type="InterPro" id="IPR032382">
    <property type="entry name" value="AltA1"/>
</dbReference>
<feature type="signal peptide" evidence="5">
    <location>
        <begin position="1"/>
        <end position="17"/>
    </location>
</feature>
<evidence type="ECO:0000256" key="3">
    <source>
        <dbReference type="ARBA" id="ARBA00022729"/>
    </source>
</evidence>
<keyword evidence="8" id="KW-1185">Reference proteome</keyword>
<evidence type="ECO:0000256" key="1">
    <source>
        <dbReference type="ARBA" id="ARBA00004613"/>
    </source>
</evidence>
<reference evidence="7" key="1">
    <citation type="journal article" date="2020" name="Stud. Mycol.">
        <title>101 Dothideomycetes genomes: a test case for predicting lifestyles and emergence of pathogens.</title>
        <authorList>
            <person name="Haridas S."/>
            <person name="Albert R."/>
            <person name="Binder M."/>
            <person name="Bloem J."/>
            <person name="Labutti K."/>
            <person name="Salamov A."/>
            <person name="Andreopoulos B."/>
            <person name="Baker S."/>
            <person name="Barry K."/>
            <person name="Bills G."/>
            <person name="Bluhm B."/>
            <person name="Cannon C."/>
            <person name="Castanera R."/>
            <person name="Culley D."/>
            <person name="Daum C."/>
            <person name="Ezra D."/>
            <person name="Gonzalez J."/>
            <person name="Henrissat B."/>
            <person name="Kuo A."/>
            <person name="Liang C."/>
            <person name="Lipzen A."/>
            <person name="Lutzoni F."/>
            <person name="Magnuson J."/>
            <person name="Mondo S."/>
            <person name="Nolan M."/>
            <person name="Ohm R."/>
            <person name="Pangilinan J."/>
            <person name="Park H.-J."/>
            <person name="Ramirez L."/>
            <person name="Alfaro M."/>
            <person name="Sun H."/>
            <person name="Tritt A."/>
            <person name="Yoshinaga Y."/>
            <person name="Zwiers L.-H."/>
            <person name="Turgeon B."/>
            <person name="Goodwin S."/>
            <person name="Spatafora J."/>
            <person name="Crous P."/>
            <person name="Grigoriev I."/>
        </authorList>
    </citation>
    <scope>NUCLEOTIDE SEQUENCE</scope>
    <source>
        <strain evidence="7">CBS 123094</strain>
    </source>
</reference>
<dbReference type="EMBL" id="ML977560">
    <property type="protein sequence ID" value="KAF2006313.1"/>
    <property type="molecule type" value="Genomic_DNA"/>
</dbReference>